<dbReference type="InterPro" id="IPR014729">
    <property type="entry name" value="Rossmann-like_a/b/a_fold"/>
</dbReference>
<dbReference type="SUPFAM" id="SSF52402">
    <property type="entry name" value="Adenine nucleotide alpha hydrolases-like"/>
    <property type="match status" value="1"/>
</dbReference>
<dbReference type="STRING" id="45351.A7TC47"/>
<feature type="non-terminal residue" evidence="3">
    <location>
        <position position="1"/>
    </location>
</feature>
<sequence>KAKKKKIDKKTPEDLGVDVTPRIQILNVQDPPVREAGIKVETVDDLVTKLKDAGFP</sequence>
<name>A7TC47_NEMVE</name>
<keyword evidence="2" id="KW-0249">Electron transport</keyword>
<dbReference type="HOGENOM" id="CLU_198886_1_0_1"/>
<dbReference type="InterPro" id="IPR012255">
    <property type="entry name" value="ETF_b"/>
</dbReference>
<dbReference type="eggNOG" id="KOG3180">
    <property type="taxonomic scope" value="Eukaryota"/>
</dbReference>
<keyword evidence="4" id="KW-1185">Reference proteome</keyword>
<dbReference type="Proteomes" id="UP000001593">
    <property type="component" value="Unassembled WGS sequence"/>
</dbReference>
<dbReference type="PANTHER" id="PTHR21294:SF8">
    <property type="entry name" value="ELECTRON TRANSFER FLAVOPROTEIN SUBUNIT BETA"/>
    <property type="match status" value="1"/>
</dbReference>
<dbReference type="AlphaFoldDB" id="A7TC47"/>
<dbReference type="PANTHER" id="PTHR21294">
    <property type="entry name" value="ELECTRON TRANSFER FLAVOPROTEIN BETA-SUBUNIT"/>
    <property type="match status" value="1"/>
</dbReference>
<evidence type="ECO:0008006" key="5">
    <source>
        <dbReference type="Google" id="ProtNLM"/>
    </source>
</evidence>
<dbReference type="InParanoid" id="A7TC47"/>
<dbReference type="PhylomeDB" id="A7TC47"/>
<accession>A7TC47</accession>
<dbReference type="EMBL" id="DS476008">
    <property type="protein sequence ID" value="EDO26393.1"/>
    <property type="molecule type" value="Genomic_DNA"/>
</dbReference>
<organism evidence="3 4">
    <name type="scientific">Nematostella vectensis</name>
    <name type="common">Starlet sea anemone</name>
    <dbReference type="NCBI Taxonomy" id="45351"/>
    <lineage>
        <taxon>Eukaryota</taxon>
        <taxon>Metazoa</taxon>
        <taxon>Cnidaria</taxon>
        <taxon>Anthozoa</taxon>
        <taxon>Hexacorallia</taxon>
        <taxon>Actiniaria</taxon>
        <taxon>Edwardsiidae</taxon>
        <taxon>Nematostella</taxon>
    </lineage>
</organism>
<gene>
    <name evidence="3" type="ORF">NEMVEDRAFT_v1g154387</name>
</gene>
<evidence type="ECO:0000256" key="2">
    <source>
        <dbReference type="ARBA" id="ARBA00022982"/>
    </source>
</evidence>
<protein>
    <recommendedName>
        <fullName evidence="5">Electron transfer flavoprotein subunit beta</fullName>
    </recommendedName>
</protein>
<evidence type="ECO:0000313" key="4">
    <source>
        <dbReference type="Proteomes" id="UP000001593"/>
    </source>
</evidence>
<dbReference type="GO" id="GO:0009055">
    <property type="term" value="F:electron transfer activity"/>
    <property type="evidence" value="ECO:0007669"/>
    <property type="project" value="InterPro"/>
</dbReference>
<dbReference type="Gene3D" id="3.40.50.620">
    <property type="entry name" value="HUPs"/>
    <property type="match status" value="1"/>
</dbReference>
<proteinExistence type="predicted"/>
<evidence type="ECO:0000313" key="3">
    <source>
        <dbReference type="EMBL" id="EDO26393.1"/>
    </source>
</evidence>
<keyword evidence="1" id="KW-0813">Transport</keyword>
<evidence type="ECO:0000256" key="1">
    <source>
        <dbReference type="ARBA" id="ARBA00022448"/>
    </source>
</evidence>
<reference evidence="3 4" key="1">
    <citation type="journal article" date="2007" name="Science">
        <title>Sea anemone genome reveals ancestral eumetazoan gene repertoire and genomic organization.</title>
        <authorList>
            <person name="Putnam N.H."/>
            <person name="Srivastava M."/>
            <person name="Hellsten U."/>
            <person name="Dirks B."/>
            <person name="Chapman J."/>
            <person name="Salamov A."/>
            <person name="Terry A."/>
            <person name="Shapiro H."/>
            <person name="Lindquist E."/>
            <person name="Kapitonov V.V."/>
            <person name="Jurka J."/>
            <person name="Genikhovich G."/>
            <person name="Grigoriev I.V."/>
            <person name="Lucas S.M."/>
            <person name="Steele R.E."/>
            <person name="Finnerty J.R."/>
            <person name="Technau U."/>
            <person name="Martindale M.Q."/>
            <person name="Rokhsar D.S."/>
        </authorList>
    </citation>
    <scope>NUCLEOTIDE SEQUENCE [LARGE SCALE GENOMIC DNA]</scope>
    <source>
        <strain evidence="4">CH2 X CH6</strain>
    </source>
</reference>